<dbReference type="InterPro" id="IPR005064">
    <property type="entry name" value="BUG"/>
</dbReference>
<dbReference type="CDD" id="cd07012">
    <property type="entry name" value="PBP2_Bug_TTT"/>
    <property type="match status" value="1"/>
</dbReference>
<dbReference type="SUPFAM" id="SSF53850">
    <property type="entry name" value="Periplasmic binding protein-like II"/>
    <property type="match status" value="1"/>
</dbReference>
<name>A0A6J4THS3_9SPHN</name>
<dbReference type="AlphaFoldDB" id="A0A6J4THS3"/>
<dbReference type="EMBL" id="CADCWB010000153">
    <property type="protein sequence ID" value="CAA9523782.1"/>
    <property type="molecule type" value="Genomic_DNA"/>
</dbReference>
<dbReference type="InterPro" id="IPR042100">
    <property type="entry name" value="Bug_dom1"/>
</dbReference>
<proteinExistence type="inferred from homology"/>
<dbReference type="Gene3D" id="3.40.190.10">
    <property type="entry name" value="Periplasmic binding protein-like II"/>
    <property type="match status" value="1"/>
</dbReference>
<comment type="similarity">
    <text evidence="1">Belongs to the UPF0065 (bug) family.</text>
</comment>
<dbReference type="Gene3D" id="3.40.190.150">
    <property type="entry name" value="Bordetella uptake gene, domain 1"/>
    <property type="match status" value="1"/>
</dbReference>
<dbReference type="PANTHER" id="PTHR42928">
    <property type="entry name" value="TRICARBOXYLATE-BINDING PROTEIN"/>
    <property type="match status" value="1"/>
</dbReference>
<dbReference type="Pfam" id="PF03401">
    <property type="entry name" value="TctC"/>
    <property type="match status" value="1"/>
</dbReference>
<evidence type="ECO:0000313" key="2">
    <source>
        <dbReference type="EMBL" id="CAA9523782.1"/>
    </source>
</evidence>
<reference evidence="2" key="1">
    <citation type="submission" date="2020-02" db="EMBL/GenBank/DDBJ databases">
        <authorList>
            <person name="Meier V. D."/>
        </authorList>
    </citation>
    <scope>NUCLEOTIDE SEQUENCE</scope>
    <source>
        <strain evidence="2">AVDCRST_MAG62</strain>
    </source>
</reference>
<accession>A0A6J4THS3</accession>
<sequence>MARYRSPGAPTSALRLGRRGLLAAPFVLGLARRAAAQGRPIRIVVPFAPGSEPDILARRLGAAMHPILDQPVVVDNRPGANTVIAAAHVAQSRPDGETILLTSSSTFATLPNLYAQPPVRLEQFEAMTMAMRAHMVLYVSNDVPADTIPDLLRWANAQRDPIHYGANRGSIGHLCGERMKRATGIRMTDVSYRGSLGMQQMLMNGDIKLAFDGLPAHAEMVNTNRIKALGITADRPVPMLPNVRPLAEQGYGDIAMSYWYGIFAPKGTPQPILARQIDAIHRAQRADELTRQFAAQGAELQGNSPDEFRQVIDSEREIWGALIRAIDLRLD</sequence>
<dbReference type="PIRSF" id="PIRSF017082">
    <property type="entry name" value="YflP"/>
    <property type="match status" value="1"/>
</dbReference>
<gene>
    <name evidence="2" type="ORF">AVDCRST_MAG62-1281</name>
</gene>
<organism evidence="2">
    <name type="scientific">uncultured Sphingomonas sp</name>
    <dbReference type="NCBI Taxonomy" id="158754"/>
    <lineage>
        <taxon>Bacteria</taxon>
        <taxon>Pseudomonadati</taxon>
        <taxon>Pseudomonadota</taxon>
        <taxon>Alphaproteobacteria</taxon>
        <taxon>Sphingomonadales</taxon>
        <taxon>Sphingomonadaceae</taxon>
        <taxon>Sphingomonas</taxon>
        <taxon>environmental samples</taxon>
    </lineage>
</organism>
<evidence type="ECO:0000256" key="1">
    <source>
        <dbReference type="ARBA" id="ARBA00006987"/>
    </source>
</evidence>
<protein>
    <submittedName>
        <fullName evidence="2">Tricarboxylate transport protein TctC</fullName>
    </submittedName>
</protein>
<dbReference type="PANTHER" id="PTHR42928:SF5">
    <property type="entry name" value="BLR1237 PROTEIN"/>
    <property type="match status" value="1"/>
</dbReference>